<dbReference type="OrthoDB" id="20872at2759"/>
<evidence type="ECO:0000313" key="6">
    <source>
        <dbReference type="Proteomes" id="UP000824596"/>
    </source>
</evidence>
<dbReference type="Gene3D" id="3.40.50.720">
    <property type="entry name" value="NAD(P)-binding Rossmann-like Domain"/>
    <property type="match status" value="1"/>
</dbReference>
<dbReference type="InterPro" id="IPR058525">
    <property type="entry name" value="DUF8212"/>
</dbReference>
<sequence length="851" mass="94086">MASQFNKEREIPVSSQEFPGKEHKMPDPQATRDQLPADGEGNKMTYRAADKLRGKRAIITGGDSGIGAATAVLFAREGADSTIAYLPDEEKDAQETRRQVEELGAQCHLIAVDMTSRGNCKKVVDFAMDKMGGVDILFNNLAYQMVVEDIADLSEDQWVHTFNTNIHSFFYTSKYALAHMKRGATIINNASINAYIGRPDLLDYTSTKGAVVSFTRGLSNQYLSKGIRVNAVAPGPVWTPLIPATMSEKAQKEFTSPMGRPAQPSEIAACVVFLASSDSSDRGEIWPTPEKEIPPRAEWSLRHVMRLLNTTSLQLALFQDDEVPPYAILSHTWADNELSFEALTHAAAPANAKGWDKVRCSCAVAASLRFAYIWIDTCCIDKSSSAELSEAINSMFRWYEQADLCIAFLTGVDSVRHAQAPGSAFRACRWFTRGWTLHELIAPAQVLFYGDDWTQLGTRHSLRELIQDMTGLDDLSVAYRMSWAAGRTTTRPEDVAYCLLGLFDINMPLLYGEGRAKAFKRLQDEIIRSVDDESLYAWRLRDGNASSSRFCGLLAESPAAFGNYGDMMPMRSRYLSSRSGRTVAVTNRGLCLDLPVTAFPGDASGTVFLAFLDCDMRRQNATSLSLVPAILVQKMAWDNDSDVVRIRPDVLVLCMMSHVVLPDEIAAMTGPNTKLGLPPSGILFDLHLADGDAARRPLHPAPVRVISRSPTWQHFADHSNASSSGDLFEINFDLVTVPSVQELQAPKVFGVLELDLGRRDAGAEATCYCLVVGLEPLAPNPFDTPALYFAPWCAFESRRRIADSRFERVLEPSERQTLVAVAAHRQVSARFDLAMRHARLFYRLMLTAASG</sequence>
<dbReference type="PRINTS" id="PR00081">
    <property type="entry name" value="GDHRDH"/>
</dbReference>
<protein>
    <submittedName>
        <fullName evidence="5">Enoyl-(Acyl carrier protein) reductase domain-containing protein</fullName>
    </submittedName>
</protein>
<dbReference type="AlphaFoldDB" id="A0A9P8N5U8"/>
<name>A0A9P8N5U8_9HYPO</name>
<dbReference type="Pfam" id="PF13561">
    <property type="entry name" value="adh_short_C2"/>
    <property type="match status" value="1"/>
</dbReference>
<dbReference type="InterPro" id="IPR002347">
    <property type="entry name" value="SDR_fam"/>
</dbReference>
<accession>A0A9P8N5U8</accession>
<comment type="caution">
    <text evidence="5">The sequence shown here is derived from an EMBL/GenBank/DDBJ whole genome shotgun (WGS) entry which is preliminary data.</text>
</comment>
<keyword evidence="6" id="KW-1185">Reference proteome</keyword>
<dbReference type="InterPro" id="IPR010730">
    <property type="entry name" value="HET"/>
</dbReference>
<dbReference type="Pfam" id="PF06985">
    <property type="entry name" value="HET"/>
    <property type="match status" value="1"/>
</dbReference>
<gene>
    <name evidence="5" type="ORF">HRG_02556</name>
</gene>
<dbReference type="GeneID" id="68351685"/>
<dbReference type="Proteomes" id="UP000824596">
    <property type="component" value="Unassembled WGS sequence"/>
</dbReference>
<reference evidence="5" key="1">
    <citation type="submission" date="2021-09" db="EMBL/GenBank/DDBJ databases">
        <title>A high-quality genome of the endoparasitic fungus Hirsutella rhossiliensis with a comparison of Hirsutella genomes reveals transposable elements contributing to genome size variation.</title>
        <authorList>
            <person name="Lin R."/>
            <person name="Jiao Y."/>
            <person name="Sun X."/>
            <person name="Ling J."/>
            <person name="Xie B."/>
            <person name="Cheng X."/>
        </authorList>
    </citation>
    <scope>NUCLEOTIDE SEQUENCE</scope>
    <source>
        <strain evidence="5">HR02</strain>
    </source>
</reference>
<dbReference type="InterPro" id="IPR020904">
    <property type="entry name" value="Sc_DH/Rdtase_CS"/>
</dbReference>
<dbReference type="PANTHER" id="PTHR10622">
    <property type="entry name" value="HET DOMAIN-CONTAINING PROTEIN"/>
    <property type="match status" value="1"/>
</dbReference>
<dbReference type="InterPro" id="IPR036291">
    <property type="entry name" value="NAD(P)-bd_dom_sf"/>
</dbReference>
<feature type="region of interest" description="Disordered" evidence="2">
    <location>
        <begin position="1"/>
        <end position="42"/>
    </location>
</feature>
<dbReference type="PROSITE" id="PS00061">
    <property type="entry name" value="ADH_SHORT"/>
    <property type="match status" value="1"/>
</dbReference>
<proteinExistence type="predicted"/>
<dbReference type="PRINTS" id="PR00080">
    <property type="entry name" value="SDRFAMILY"/>
</dbReference>
<dbReference type="EMBL" id="JAIZPD010000002">
    <property type="protein sequence ID" value="KAH0967147.1"/>
    <property type="molecule type" value="Genomic_DNA"/>
</dbReference>
<keyword evidence="1" id="KW-0521">NADP</keyword>
<dbReference type="RefSeq" id="XP_044724660.1">
    <property type="nucleotide sequence ID" value="XM_044861027.1"/>
</dbReference>
<evidence type="ECO:0000313" key="5">
    <source>
        <dbReference type="EMBL" id="KAH0967147.1"/>
    </source>
</evidence>
<feature type="compositionally biased region" description="Basic and acidic residues" evidence="2">
    <location>
        <begin position="1"/>
        <end position="11"/>
    </location>
</feature>
<evidence type="ECO:0000259" key="3">
    <source>
        <dbReference type="Pfam" id="PF06985"/>
    </source>
</evidence>
<dbReference type="Pfam" id="PF26640">
    <property type="entry name" value="DUF8212"/>
    <property type="match status" value="1"/>
</dbReference>
<organism evidence="5 6">
    <name type="scientific">Hirsutella rhossiliensis</name>
    <dbReference type="NCBI Taxonomy" id="111463"/>
    <lineage>
        <taxon>Eukaryota</taxon>
        <taxon>Fungi</taxon>
        <taxon>Dikarya</taxon>
        <taxon>Ascomycota</taxon>
        <taxon>Pezizomycotina</taxon>
        <taxon>Sordariomycetes</taxon>
        <taxon>Hypocreomycetidae</taxon>
        <taxon>Hypocreales</taxon>
        <taxon>Ophiocordycipitaceae</taxon>
        <taxon>Hirsutella</taxon>
    </lineage>
</organism>
<evidence type="ECO:0000256" key="1">
    <source>
        <dbReference type="ARBA" id="ARBA00022857"/>
    </source>
</evidence>
<dbReference type="PANTHER" id="PTHR10622:SF10">
    <property type="entry name" value="HET DOMAIN-CONTAINING PROTEIN"/>
    <property type="match status" value="1"/>
</dbReference>
<feature type="domain" description="Heterokaryon incompatibility" evidence="3">
    <location>
        <begin position="326"/>
        <end position="414"/>
    </location>
</feature>
<evidence type="ECO:0000259" key="4">
    <source>
        <dbReference type="Pfam" id="PF26640"/>
    </source>
</evidence>
<feature type="domain" description="DUF8212" evidence="4">
    <location>
        <begin position="517"/>
        <end position="539"/>
    </location>
</feature>
<evidence type="ECO:0000256" key="2">
    <source>
        <dbReference type="SAM" id="MobiDB-lite"/>
    </source>
</evidence>
<dbReference type="FunFam" id="3.40.50.720:FF:000084">
    <property type="entry name" value="Short-chain dehydrogenase reductase"/>
    <property type="match status" value="1"/>
</dbReference>
<dbReference type="SUPFAM" id="SSF51735">
    <property type="entry name" value="NAD(P)-binding Rossmann-fold domains"/>
    <property type="match status" value="1"/>
</dbReference>